<comment type="caution">
    <text evidence="1">The sequence shown here is derived from an EMBL/GenBank/DDBJ whole genome shotgun (WGS) entry which is preliminary data.</text>
</comment>
<evidence type="ECO:0000313" key="1">
    <source>
        <dbReference type="EMBL" id="ORY26258.1"/>
    </source>
</evidence>
<gene>
    <name evidence="1" type="ORF">BCR39DRAFT_541667</name>
</gene>
<dbReference type="InParanoid" id="A0A1Y2AUI4"/>
<dbReference type="Proteomes" id="UP000193986">
    <property type="component" value="Unassembled WGS sequence"/>
</dbReference>
<organism evidence="1 2">
    <name type="scientific">Naematelia encephala</name>
    <dbReference type="NCBI Taxonomy" id="71784"/>
    <lineage>
        <taxon>Eukaryota</taxon>
        <taxon>Fungi</taxon>
        <taxon>Dikarya</taxon>
        <taxon>Basidiomycota</taxon>
        <taxon>Agaricomycotina</taxon>
        <taxon>Tremellomycetes</taxon>
        <taxon>Tremellales</taxon>
        <taxon>Naemateliaceae</taxon>
        <taxon>Naematelia</taxon>
    </lineage>
</organism>
<dbReference type="AlphaFoldDB" id="A0A1Y2AUI4"/>
<dbReference type="EMBL" id="MCFC01000049">
    <property type="protein sequence ID" value="ORY26258.1"/>
    <property type="molecule type" value="Genomic_DNA"/>
</dbReference>
<dbReference type="STRING" id="71784.A0A1Y2AUI4"/>
<protein>
    <recommendedName>
        <fullName evidence="3">DinB-like domain-containing protein</fullName>
    </recommendedName>
</protein>
<reference evidence="1 2" key="1">
    <citation type="submission" date="2016-07" db="EMBL/GenBank/DDBJ databases">
        <title>Pervasive Adenine N6-methylation of Active Genes in Fungi.</title>
        <authorList>
            <consortium name="DOE Joint Genome Institute"/>
            <person name="Mondo S.J."/>
            <person name="Dannebaum R.O."/>
            <person name="Kuo R.C."/>
            <person name="Labutti K."/>
            <person name="Haridas S."/>
            <person name="Kuo A."/>
            <person name="Salamov A."/>
            <person name="Ahrendt S.R."/>
            <person name="Lipzen A."/>
            <person name="Sullivan W."/>
            <person name="Andreopoulos W.B."/>
            <person name="Clum A."/>
            <person name="Lindquist E."/>
            <person name="Daum C."/>
            <person name="Ramamoorthy G.K."/>
            <person name="Gryganskyi A."/>
            <person name="Culley D."/>
            <person name="Magnuson J.K."/>
            <person name="James T.Y."/>
            <person name="O'Malley M.A."/>
            <person name="Stajich J.E."/>
            <person name="Spatafora J.W."/>
            <person name="Visel A."/>
            <person name="Grigoriev I.V."/>
        </authorList>
    </citation>
    <scope>NUCLEOTIDE SEQUENCE [LARGE SCALE GENOMIC DNA]</scope>
    <source>
        <strain evidence="1 2">68-887.2</strain>
    </source>
</reference>
<feature type="non-terminal residue" evidence="1">
    <location>
        <position position="1"/>
    </location>
</feature>
<proteinExistence type="predicted"/>
<evidence type="ECO:0000313" key="2">
    <source>
        <dbReference type="Proteomes" id="UP000193986"/>
    </source>
</evidence>
<dbReference type="PANTHER" id="PTHR39473:SF1">
    <property type="entry name" value="DINB-LIKE DOMAIN-CONTAINING PROTEIN"/>
    <property type="match status" value="1"/>
</dbReference>
<keyword evidence="2" id="KW-1185">Reference proteome</keyword>
<accession>A0A1Y2AUI4</accession>
<dbReference type="OrthoDB" id="5564877at2759"/>
<evidence type="ECO:0008006" key="3">
    <source>
        <dbReference type="Google" id="ProtNLM"/>
    </source>
</evidence>
<sequence length="245" mass="27014">MSNKPRQIALDHSLLQLPSNHTQLIGSHSKHNSADVTPADRAHALLDLAIALVESALDILNEHITSDQQLRHQSRLMPGGTVGKHFRHVIETFNAFLLPLQPYSPSSPDPSPIPLEIDYDSLLPSSRRITARSLTACRKATAAVLSSLTAWRDRAGHSLPAEMDRNVRLVAVTPTRQEVGSTIGRELWFCALHAIHHFSMLRTIAVHELSIHLPVEFGTAPSTLLYRGDGWKAPGEDVKVVKARL</sequence>
<name>A0A1Y2AUI4_9TREE</name>
<dbReference type="PANTHER" id="PTHR39473">
    <property type="match status" value="1"/>
</dbReference>